<dbReference type="Pfam" id="PF00491">
    <property type="entry name" value="Arginase"/>
    <property type="match status" value="1"/>
</dbReference>
<organism evidence="5 6">
    <name type="scientific">Nocardiopsis composta</name>
    <dbReference type="NCBI Taxonomy" id="157465"/>
    <lineage>
        <taxon>Bacteria</taxon>
        <taxon>Bacillati</taxon>
        <taxon>Actinomycetota</taxon>
        <taxon>Actinomycetes</taxon>
        <taxon>Streptosporangiales</taxon>
        <taxon>Nocardiopsidaceae</taxon>
        <taxon>Nocardiopsis</taxon>
    </lineage>
</organism>
<keyword evidence="2 5" id="KW-0378">Hydrolase</keyword>
<dbReference type="PROSITE" id="PS51409">
    <property type="entry name" value="ARGINASE_2"/>
    <property type="match status" value="1"/>
</dbReference>
<dbReference type="Gene3D" id="3.40.800.10">
    <property type="entry name" value="Ureohydrolase domain"/>
    <property type="match status" value="1"/>
</dbReference>
<dbReference type="PRINTS" id="PR00116">
    <property type="entry name" value="ARGINASE"/>
</dbReference>
<keyword evidence="1" id="KW-0479">Metal-binding</keyword>
<name>A0A7W8VBT4_9ACTN</name>
<dbReference type="GO" id="GO:0030145">
    <property type="term" value="F:manganese ion binding"/>
    <property type="evidence" value="ECO:0007669"/>
    <property type="project" value="TreeGrafter"/>
</dbReference>
<gene>
    <name evidence="5" type="ORF">HDA36_000790</name>
</gene>
<dbReference type="AlphaFoldDB" id="A0A7W8VBT4"/>
<keyword evidence="3" id="KW-0464">Manganese</keyword>
<dbReference type="InterPro" id="IPR023696">
    <property type="entry name" value="Ureohydrolase_dom_sf"/>
</dbReference>
<evidence type="ECO:0000256" key="4">
    <source>
        <dbReference type="PROSITE-ProRule" id="PRU00742"/>
    </source>
</evidence>
<dbReference type="EMBL" id="JACHDB010000001">
    <property type="protein sequence ID" value="MBB5430706.1"/>
    <property type="molecule type" value="Genomic_DNA"/>
</dbReference>
<dbReference type="GO" id="GO:0005829">
    <property type="term" value="C:cytosol"/>
    <property type="evidence" value="ECO:0007669"/>
    <property type="project" value="TreeGrafter"/>
</dbReference>
<dbReference type="CDD" id="cd09999">
    <property type="entry name" value="Arginase-like_1"/>
    <property type="match status" value="1"/>
</dbReference>
<dbReference type="SUPFAM" id="SSF52768">
    <property type="entry name" value="Arginase/deacetylase"/>
    <property type="match status" value="1"/>
</dbReference>
<evidence type="ECO:0000313" key="6">
    <source>
        <dbReference type="Proteomes" id="UP000572635"/>
    </source>
</evidence>
<dbReference type="EC" id="3.5.3.1" evidence="5"/>
<evidence type="ECO:0000256" key="1">
    <source>
        <dbReference type="ARBA" id="ARBA00022723"/>
    </source>
</evidence>
<evidence type="ECO:0000256" key="3">
    <source>
        <dbReference type="ARBA" id="ARBA00023211"/>
    </source>
</evidence>
<keyword evidence="6" id="KW-1185">Reference proteome</keyword>
<accession>A0A7W8VBT4</accession>
<dbReference type="Proteomes" id="UP000572635">
    <property type="component" value="Unassembled WGS sequence"/>
</dbReference>
<evidence type="ECO:0000256" key="2">
    <source>
        <dbReference type="ARBA" id="ARBA00022801"/>
    </source>
</evidence>
<protein>
    <submittedName>
        <fullName evidence="5">Arginase</fullName>
        <ecNumber evidence="5">3.5.3.1</ecNumber>
    </submittedName>
</protein>
<dbReference type="PANTHER" id="PTHR43782">
    <property type="entry name" value="ARGINASE"/>
    <property type="match status" value="1"/>
</dbReference>
<reference evidence="5 6" key="1">
    <citation type="submission" date="2020-08" db="EMBL/GenBank/DDBJ databases">
        <title>Sequencing the genomes of 1000 actinobacteria strains.</title>
        <authorList>
            <person name="Klenk H.-P."/>
        </authorList>
    </citation>
    <scope>NUCLEOTIDE SEQUENCE [LARGE SCALE GENOMIC DNA]</scope>
    <source>
        <strain evidence="5 6">DSM 44551</strain>
    </source>
</reference>
<evidence type="ECO:0000313" key="5">
    <source>
        <dbReference type="EMBL" id="MBB5430706.1"/>
    </source>
</evidence>
<dbReference type="GO" id="GO:0004053">
    <property type="term" value="F:arginase activity"/>
    <property type="evidence" value="ECO:0007669"/>
    <property type="project" value="UniProtKB-EC"/>
</dbReference>
<comment type="caution">
    <text evidence="5">The sequence shown here is derived from an EMBL/GenBank/DDBJ whole genome shotgun (WGS) entry which is preliminary data.</text>
</comment>
<dbReference type="RefSeq" id="WP_184388786.1">
    <property type="nucleotide sequence ID" value="NZ_BAAAJD010000020.1"/>
</dbReference>
<dbReference type="PANTHER" id="PTHR43782:SF3">
    <property type="entry name" value="ARGINASE"/>
    <property type="match status" value="1"/>
</dbReference>
<dbReference type="InterPro" id="IPR006035">
    <property type="entry name" value="Ureohydrolase"/>
</dbReference>
<sequence>MVWQRDVDLVVPLWQGGDDMRVAPGAAALARLIPTGGSRLHISVTDGPRTTVDGILNLDIVADTQRQLRDRLTRRDPRRTLTLGGDCTSDLAAVQHLAARHPGMTCYWVDAHPDLNTPATSPSGRAHGMPLRALLGEGHPRMTGDHTAALSPTAVTLLATRDFDPAELDYVRTNRITHIGPDALAADPTAATTGRPPGSPAYIHLDIDACDPADLPAVACPTPGGPTAPALAATLRALHDHHDVVGIGICEYAPVIEHTPQRVQALLDALALTAPAPTA</sequence>
<comment type="similarity">
    <text evidence="4">Belongs to the arginase family.</text>
</comment>
<proteinExistence type="inferred from homology"/>